<dbReference type="Proteomes" id="UP000436989">
    <property type="component" value="Unassembled WGS sequence"/>
</dbReference>
<gene>
    <name evidence="1" type="ORF">GMA12_04915</name>
</gene>
<accession>A0A6N8GNU0</accession>
<organism evidence="1 2">
    <name type="scientific">Kocuria sediminis</name>
    <dbReference type="NCBI Taxonomy" id="1038857"/>
    <lineage>
        <taxon>Bacteria</taxon>
        <taxon>Bacillati</taxon>
        <taxon>Actinomycetota</taxon>
        <taxon>Actinomycetes</taxon>
        <taxon>Micrococcales</taxon>
        <taxon>Micrococcaceae</taxon>
        <taxon>Kocuria</taxon>
    </lineage>
</organism>
<comment type="caution">
    <text evidence="1">The sequence shown here is derived from an EMBL/GenBank/DDBJ whole genome shotgun (WGS) entry which is preliminary data.</text>
</comment>
<dbReference type="EMBL" id="WOGU01000003">
    <property type="protein sequence ID" value="MUN62484.1"/>
    <property type="molecule type" value="Genomic_DNA"/>
</dbReference>
<protein>
    <submittedName>
        <fullName evidence="1">Uncharacterized protein</fullName>
    </submittedName>
</protein>
<dbReference type="AlphaFoldDB" id="A0A6N8GNU0"/>
<dbReference type="RefSeq" id="WP_156267756.1">
    <property type="nucleotide sequence ID" value="NZ_WOGU01000003.1"/>
</dbReference>
<reference evidence="1 2" key="1">
    <citation type="submission" date="2019-12" db="EMBL/GenBank/DDBJ databases">
        <authorList>
            <person name="Shi Y."/>
        </authorList>
    </citation>
    <scope>NUCLEOTIDE SEQUENCE [LARGE SCALE GENOMIC DNA]</scope>
    <source>
        <strain evidence="1 2">JCM 17929</strain>
    </source>
</reference>
<evidence type="ECO:0000313" key="1">
    <source>
        <dbReference type="EMBL" id="MUN62484.1"/>
    </source>
</evidence>
<proteinExistence type="predicted"/>
<sequence length="86" mass="8385">MVQLPGVLVLYGCLVVAASVATSAWSLVQAGLHLSGPGRRRAPGARAAVAAHLDRAVAGAGLAAATAALPLGLGHARLLGALLSTL</sequence>
<evidence type="ECO:0000313" key="2">
    <source>
        <dbReference type="Proteomes" id="UP000436989"/>
    </source>
</evidence>
<keyword evidence="2" id="KW-1185">Reference proteome</keyword>
<name>A0A6N8GNU0_9MICC</name>